<dbReference type="InterPro" id="IPR038109">
    <property type="entry name" value="DNA_bind_recomb_sf"/>
</dbReference>
<dbReference type="PANTHER" id="PTHR30461:SF2">
    <property type="entry name" value="SERINE RECOMBINASE PINE-RELATED"/>
    <property type="match status" value="1"/>
</dbReference>
<evidence type="ECO:0000256" key="1">
    <source>
        <dbReference type="ARBA" id="ARBA00023125"/>
    </source>
</evidence>
<keyword evidence="3" id="KW-0175">Coiled coil</keyword>
<dbReference type="AlphaFoldDB" id="A0A517T5E3"/>
<keyword evidence="1" id="KW-0238">DNA-binding</keyword>
<dbReference type="RefSeq" id="WP_145260017.1">
    <property type="nucleotide sequence ID" value="NZ_CP036316.1"/>
</dbReference>
<feature type="region of interest" description="Disordered" evidence="4">
    <location>
        <begin position="622"/>
        <end position="647"/>
    </location>
</feature>
<dbReference type="SMART" id="SM00857">
    <property type="entry name" value="Resolvase"/>
    <property type="match status" value="1"/>
</dbReference>
<evidence type="ECO:0000256" key="3">
    <source>
        <dbReference type="SAM" id="Coils"/>
    </source>
</evidence>
<dbReference type="InterPro" id="IPR036162">
    <property type="entry name" value="Resolvase-like_N_sf"/>
</dbReference>
<dbReference type="SUPFAM" id="SSF53041">
    <property type="entry name" value="Resolvase-like"/>
    <property type="match status" value="1"/>
</dbReference>
<dbReference type="Pfam" id="PF00239">
    <property type="entry name" value="Resolvase"/>
    <property type="match status" value="1"/>
</dbReference>
<evidence type="ECO:0000259" key="5">
    <source>
        <dbReference type="PROSITE" id="PS51737"/>
    </source>
</evidence>
<keyword evidence="7" id="KW-1185">Reference proteome</keyword>
<dbReference type="CDD" id="cd00338">
    <property type="entry name" value="Ser_Recombinase"/>
    <property type="match status" value="1"/>
</dbReference>
<sequence length="647" mass="74254">MTIRPLQPKSRSLLKAIGVCRISTEHQDEKSLEDQEALLRKFVNENYSGPVEWKFIISQGSGEYLDRAEFIELGDDIESGEFDLVVAEDLSRVCRRVHAILLCESGQDAGTRIIALNDRVDTAEYGWQDLAIFSAIHHERSNRDTSDRIRRSLRNRHSNGGVVQTVPYGFIKLDGAKCDADIQKDPEAERIYDQWFTMLEQGASFAEVADWLNDNSVPVGRWVKKTKWDGSLVGQVTRNEILKGDRIRNRRKSVRINKTGRRKSVNAPAEERLIRHCPHLVIIDPARWDRVIKLLEQRNKLYRRKGDQNGRDPRKNVLKKQTRFPGQLIECGICGRGFVFGGHGQTDHLMCQGAREHQCWNGATVDGPLARKKILDAVLQEVEQIPEFDETFLELVQHEARQADEAAIRQQRELEQKIAKCDRQLDNLMVAIRKGISSDRVQQELDSLESERRELHQLLDELERRPRESVELPAVEELKARARHLMSRIDMESWEFRQAISALIPKIVVFPYRLIDGNAIVLRAKFRLYLGNFGADTNASEILKEPLQRVLTVDLFEPPQREAFRKQIMEWRSGGDNGQRLTEKEIAKKLGLTVTAVQRAASLQRQMDKLGVDDAYQPVHEPPPKGKLKRHLHPRYNFQPLPGAGEI</sequence>
<dbReference type="Pfam" id="PF07508">
    <property type="entry name" value="Recombinase"/>
    <property type="match status" value="1"/>
</dbReference>
<organism evidence="6 7">
    <name type="scientific">Calycomorphotria hydatis</name>
    <dbReference type="NCBI Taxonomy" id="2528027"/>
    <lineage>
        <taxon>Bacteria</taxon>
        <taxon>Pseudomonadati</taxon>
        <taxon>Planctomycetota</taxon>
        <taxon>Planctomycetia</taxon>
        <taxon>Planctomycetales</taxon>
        <taxon>Planctomycetaceae</taxon>
        <taxon>Calycomorphotria</taxon>
    </lineage>
</organism>
<dbReference type="Gene3D" id="3.40.50.1390">
    <property type="entry name" value="Resolvase, N-terminal catalytic domain"/>
    <property type="match status" value="1"/>
</dbReference>
<gene>
    <name evidence="6" type="ORF">V22_08080</name>
</gene>
<dbReference type="InterPro" id="IPR006119">
    <property type="entry name" value="Resolv_N"/>
</dbReference>
<dbReference type="KEGG" id="chya:V22_08080"/>
<proteinExistence type="predicted"/>
<evidence type="ECO:0000256" key="4">
    <source>
        <dbReference type="SAM" id="MobiDB-lite"/>
    </source>
</evidence>
<evidence type="ECO:0000313" key="6">
    <source>
        <dbReference type="EMBL" id="QDT63584.1"/>
    </source>
</evidence>
<dbReference type="PANTHER" id="PTHR30461">
    <property type="entry name" value="DNA-INVERTASE FROM LAMBDOID PROPHAGE"/>
    <property type="match status" value="1"/>
</dbReference>
<protein>
    <recommendedName>
        <fullName evidence="5">Recombinase domain-containing protein</fullName>
    </recommendedName>
</protein>
<keyword evidence="2" id="KW-0233">DNA recombination</keyword>
<dbReference type="PROSITE" id="PS51737">
    <property type="entry name" value="RECOMBINASE_DNA_BIND"/>
    <property type="match status" value="1"/>
</dbReference>
<dbReference type="EMBL" id="CP036316">
    <property type="protein sequence ID" value="QDT63584.1"/>
    <property type="molecule type" value="Genomic_DNA"/>
</dbReference>
<accession>A0A517T5E3</accession>
<feature type="domain" description="Recombinase" evidence="5">
    <location>
        <begin position="167"/>
        <end position="301"/>
    </location>
</feature>
<dbReference type="Gene3D" id="3.90.1750.20">
    <property type="entry name" value="Putative Large Serine Recombinase, Chain B, Domain 2"/>
    <property type="match status" value="1"/>
</dbReference>
<name>A0A517T5E3_9PLAN</name>
<dbReference type="Proteomes" id="UP000319976">
    <property type="component" value="Chromosome"/>
</dbReference>
<dbReference type="OrthoDB" id="210736at2"/>
<dbReference type="GO" id="GO:0000150">
    <property type="term" value="F:DNA strand exchange activity"/>
    <property type="evidence" value="ECO:0007669"/>
    <property type="project" value="InterPro"/>
</dbReference>
<dbReference type="InterPro" id="IPR050639">
    <property type="entry name" value="SSR_resolvase"/>
</dbReference>
<dbReference type="GO" id="GO:0003677">
    <property type="term" value="F:DNA binding"/>
    <property type="evidence" value="ECO:0007669"/>
    <property type="project" value="UniProtKB-KW"/>
</dbReference>
<feature type="coiled-coil region" evidence="3">
    <location>
        <begin position="393"/>
        <end position="465"/>
    </location>
</feature>
<evidence type="ECO:0000256" key="2">
    <source>
        <dbReference type="ARBA" id="ARBA00023172"/>
    </source>
</evidence>
<reference evidence="6 7" key="1">
    <citation type="submission" date="2019-02" db="EMBL/GenBank/DDBJ databases">
        <title>Deep-cultivation of Planctomycetes and their phenomic and genomic characterization uncovers novel biology.</title>
        <authorList>
            <person name="Wiegand S."/>
            <person name="Jogler M."/>
            <person name="Boedeker C."/>
            <person name="Pinto D."/>
            <person name="Vollmers J."/>
            <person name="Rivas-Marin E."/>
            <person name="Kohn T."/>
            <person name="Peeters S.H."/>
            <person name="Heuer A."/>
            <person name="Rast P."/>
            <person name="Oberbeckmann S."/>
            <person name="Bunk B."/>
            <person name="Jeske O."/>
            <person name="Meyerdierks A."/>
            <person name="Storesund J.E."/>
            <person name="Kallscheuer N."/>
            <person name="Luecker S."/>
            <person name="Lage O.M."/>
            <person name="Pohl T."/>
            <person name="Merkel B.J."/>
            <person name="Hornburger P."/>
            <person name="Mueller R.-W."/>
            <person name="Bruemmer F."/>
            <person name="Labrenz M."/>
            <person name="Spormann A.M."/>
            <person name="Op den Camp H."/>
            <person name="Overmann J."/>
            <person name="Amann R."/>
            <person name="Jetten M.S.M."/>
            <person name="Mascher T."/>
            <person name="Medema M.H."/>
            <person name="Devos D.P."/>
            <person name="Kaster A.-K."/>
            <person name="Ovreas L."/>
            <person name="Rohde M."/>
            <person name="Galperin M.Y."/>
            <person name="Jogler C."/>
        </authorList>
    </citation>
    <scope>NUCLEOTIDE SEQUENCE [LARGE SCALE GENOMIC DNA]</scope>
    <source>
        <strain evidence="6 7">V22</strain>
    </source>
</reference>
<dbReference type="InterPro" id="IPR011109">
    <property type="entry name" value="DNA_bind_recombinase_dom"/>
</dbReference>
<evidence type="ECO:0000313" key="7">
    <source>
        <dbReference type="Proteomes" id="UP000319976"/>
    </source>
</evidence>